<evidence type="ECO:0000259" key="3">
    <source>
        <dbReference type="PROSITE" id="PS50093"/>
    </source>
</evidence>
<gene>
    <name evidence="4" type="ORF">A3E61_01115</name>
</gene>
<feature type="chain" id="PRO_5009581694" description="PKD domain-containing protein" evidence="2">
    <location>
        <begin position="26"/>
        <end position="284"/>
    </location>
</feature>
<organism evidence="4 5">
    <name type="scientific">Candidatus Colwellbacteria bacterium RIFCSPHIGHO2_12_FULL_43_12</name>
    <dbReference type="NCBI Taxonomy" id="1797688"/>
    <lineage>
        <taxon>Bacteria</taxon>
        <taxon>Candidatus Colwelliibacteriota</taxon>
    </lineage>
</organism>
<dbReference type="EMBL" id="MHIW01000012">
    <property type="protein sequence ID" value="OGY58904.1"/>
    <property type="molecule type" value="Genomic_DNA"/>
</dbReference>
<feature type="compositionally biased region" description="Low complexity" evidence="1">
    <location>
        <begin position="240"/>
        <end position="249"/>
    </location>
</feature>
<proteinExistence type="predicted"/>
<dbReference type="InterPro" id="IPR000601">
    <property type="entry name" value="PKD_dom"/>
</dbReference>
<evidence type="ECO:0000256" key="1">
    <source>
        <dbReference type="SAM" id="MobiDB-lite"/>
    </source>
</evidence>
<name>A0A1G1Z311_9BACT</name>
<feature type="domain" description="PKD" evidence="3">
    <location>
        <begin position="25"/>
        <end position="111"/>
    </location>
</feature>
<evidence type="ECO:0000313" key="4">
    <source>
        <dbReference type="EMBL" id="OGY58904.1"/>
    </source>
</evidence>
<feature type="region of interest" description="Disordered" evidence="1">
    <location>
        <begin position="226"/>
        <end position="249"/>
    </location>
</feature>
<dbReference type="PROSITE" id="PS50093">
    <property type="entry name" value="PKD"/>
    <property type="match status" value="1"/>
</dbReference>
<evidence type="ECO:0000313" key="5">
    <source>
        <dbReference type="Proteomes" id="UP000178259"/>
    </source>
</evidence>
<reference evidence="4 5" key="1">
    <citation type="journal article" date="2016" name="Nat. Commun.">
        <title>Thousands of microbial genomes shed light on interconnected biogeochemical processes in an aquifer system.</title>
        <authorList>
            <person name="Anantharaman K."/>
            <person name="Brown C.T."/>
            <person name="Hug L.A."/>
            <person name="Sharon I."/>
            <person name="Castelle C.J."/>
            <person name="Probst A.J."/>
            <person name="Thomas B.C."/>
            <person name="Singh A."/>
            <person name="Wilkins M.J."/>
            <person name="Karaoz U."/>
            <person name="Brodie E.L."/>
            <person name="Williams K.H."/>
            <person name="Hubbard S.S."/>
            <person name="Banfield J.F."/>
        </authorList>
    </citation>
    <scope>NUCLEOTIDE SEQUENCE [LARGE SCALE GENOMIC DNA]</scope>
</reference>
<dbReference type="Proteomes" id="UP000178259">
    <property type="component" value="Unassembled WGS sequence"/>
</dbReference>
<keyword evidence="2" id="KW-0732">Signal</keyword>
<sequence length="284" mass="29571">MKIKLLKVAAALGTGAILLTSFASAQTALTATCTGTVTGTSIAWAATPTGGTAPYTYVWTGAPNITGHTTASFTETYTANGTYTASVAVTDTATPTAATVTATCSAIVTAVVTTPPPTTMVKKPDLNINPNGKILIHGMKVTTVGTNTFQGTVWGITYTVNLVNPTVNKPLFLFKDGKEATSGVDISQHLKVGDEVGVQGQITAATPLVINGQIVRNYSILKARPLENNSEGDSDKNEGKGNSMMNNSGNEGQRALLLQLLQQVQALQKQFQEKFGTNSSTGTQ</sequence>
<accession>A0A1G1Z311</accession>
<comment type="caution">
    <text evidence="4">The sequence shown here is derived from an EMBL/GenBank/DDBJ whole genome shotgun (WGS) entry which is preliminary data.</text>
</comment>
<evidence type="ECO:0000256" key="2">
    <source>
        <dbReference type="SAM" id="SignalP"/>
    </source>
</evidence>
<feature type="signal peptide" evidence="2">
    <location>
        <begin position="1"/>
        <end position="25"/>
    </location>
</feature>
<protein>
    <recommendedName>
        <fullName evidence="3">PKD domain-containing protein</fullName>
    </recommendedName>
</protein>
<dbReference type="AlphaFoldDB" id="A0A1G1Z311"/>